<dbReference type="Proteomes" id="UP001469553">
    <property type="component" value="Unassembled WGS sequence"/>
</dbReference>
<evidence type="ECO:0000313" key="2">
    <source>
        <dbReference type="Proteomes" id="UP001469553"/>
    </source>
</evidence>
<name>A0ABV0XU57_9TELE</name>
<dbReference type="EMBL" id="JAHRIP010012098">
    <property type="protein sequence ID" value="MEQ2284911.1"/>
    <property type="molecule type" value="Genomic_DNA"/>
</dbReference>
<accession>A0ABV0XU57</accession>
<organism evidence="1 2">
    <name type="scientific">Ameca splendens</name>
    <dbReference type="NCBI Taxonomy" id="208324"/>
    <lineage>
        <taxon>Eukaryota</taxon>
        <taxon>Metazoa</taxon>
        <taxon>Chordata</taxon>
        <taxon>Craniata</taxon>
        <taxon>Vertebrata</taxon>
        <taxon>Euteleostomi</taxon>
        <taxon>Actinopterygii</taxon>
        <taxon>Neopterygii</taxon>
        <taxon>Teleostei</taxon>
        <taxon>Neoteleostei</taxon>
        <taxon>Acanthomorphata</taxon>
        <taxon>Ovalentaria</taxon>
        <taxon>Atherinomorphae</taxon>
        <taxon>Cyprinodontiformes</taxon>
        <taxon>Goodeidae</taxon>
        <taxon>Ameca</taxon>
    </lineage>
</organism>
<comment type="caution">
    <text evidence="1">The sequence shown here is derived from an EMBL/GenBank/DDBJ whole genome shotgun (WGS) entry which is preliminary data.</text>
</comment>
<keyword evidence="2" id="KW-1185">Reference proteome</keyword>
<sequence>MSNNIRLCRSCQTGYILSFDPHNICEGCLGPQHAHLALSLQPSCCSCELLPLEEKRRRVAFFKAAAQEAFPIAGRHLLDEAIKFFDVGQELVDNARTTVAAVPLLHPSWGAWMQKRGN</sequence>
<proteinExistence type="predicted"/>
<protein>
    <submittedName>
        <fullName evidence="1">Uncharacterized protein</fullName>
    </submittedName>
</protein>
<reference evidence="1 2" key="1">
    <citation type="submission" date="2021-06" db="EMBL/GenBank/DDBJ databases">
        <authorList>
            <person name="Palmer J.M."/>
        </authorList>
    </citation>
    <scope>NUCLEOTIDE SEQUENCE [LARGE SCALE GENOMIC DNA]</scope>
    <source>
        <strain evidence="1 2">AS_MEX2019</strain>
        <tissue evidence="1">Muscle</tissue>
    </source>
</reference>
<gene>
    <name evidence="1" type="ORF">AMECASPLE_026399</name>
</gene>
<evidence type="ECO:0000313" key="1">
    <source>
        <dbReference type="EMBL" id="MEQ2284911.1"/>
    </source>
</evidence>